<evidence type="ECO:0000259" key="1">
    <source>
        <dbReference type="Pfam" id="PF17994"/>
    </source>
</evidence>
<reference evidence="2 4" key="2">
    <citation type="submission" date="2020-08" db="EMBL/GenBank/DDBJ databases">
        <title>Genomic Encyclopedia of Type Strains, Phase IV (KMG-IV): sequencing the most valuable type-strain genomes for metagenomic binning, comparative biology and taxonomic classification.</title>
        <authorList>
            <person name="Goeker M."/>
        </authorList>
    </citation>
    <scope>NUCLEOTIDE SEQUENCE [LARGE SCALE GENOMIC DNA]</scope>
    <source>
        <strain evidence="2 4">DSM 103679</strain>
    </source>
</reference>
<dbReference type="Pfam" id="PF17994">
    <property type="entry name" value="Glft2_N"/>
    <property type="match status" value="1"/>
</dbReference>
<dbReference type="RefSeq" id="WP_184651823.1">
    <property type="nucleotide sequence ID" value="NZ_JACHFR010000001.1"/>
</dbReference>
<name>A0A840SC41_9SPIR</name>
<dbReference type="KEGG" id="trc:DYE49_05315"/>
<evidence type="ECO:0000313" key="4">
    <source>
        <dbReference type="Proteomes" id="UP000578697"/>
    </source>
</evidence>
<evidence type="ECO:0000313" key="2">
    <source>
        <dbReference type="EMBL" id="MBB5218404.1"/>
    </source>
</evidence>
<dbReference type="SUPFAM" id="SSF53448">
    <property type="entry name" value="Nucleotide-diphospho-sugar transferases"/>
    <property type="match status" value="1"/>
</dbReference>
<organism evidence="2 4">
    <name type="scientific">Treponema rectale</name>
    <dbReference type="NCBI Taxonomy" id="744512"/>
    <lineage>
        <taxon>Bacteria</taxon>
        <taxon>Pseudomonadati</taxon>
        <taxon>Spirochaetota</taxon>
        <taxon>Spirochaetia</taxon>
        <taxon>Spirochaetales</taxon>
        <taxon>Treponemataceae</taxon>
        <taxon>Treponema</taxon>
    </lineage>
</organism>
<accession>A0A840SC41</accession>
<keyword evidence="2" id="KW-0808">Transferase</keyword>
<evidence type="ECO:0000313" key="5">
    <source>
        <dbReference type="Proteomes" id="UP000593591"/>
    </source>
</evidence>
<dbReference type="Gene3D" id="3.90.550.60">
    <property type="match status" value="1"/>
</dbReference>
<dbReference type="EMBL" id="JACHFR010000001">
    <property type="protein sequence ID" value="MBB5218404.1"/>
    <property type="molecule type" value="Genomic_DNA"/>
</dbReference>
<reference evidence="3 5" key="1">
    <citation type="submission" date="2018-08" db="EMBL/GenBank/DDBJ databases">
        <title>The first complete genome of Treponema rectale (CHPAT), a commensal spirochete of the bovine rectum.</title>
        <authorList>
            <person name="Staton G.J."/>
            <person name="Clegg S.R."/>
            <person name="Carter S.D."/>
            <person name="Radford A.D."/>
            <person name="Darby A."/>
            <person name="Hall N."/>
            <person name="Birtles R.J."/>
            <person name="Evans N.J."/>
        </authorList>
    </citation>
    <scope>NUCLEOTIDE SEQUENCE [LARGE SCALE GENOMIC DNA]</scope>
    <source>
        <strain evidence="3 5">CHPA</strain>
    </source>
</reference>
<dbReference type="Proteomes" id="UP000593591">
    <property type="component" value="Chromosome"/>
</dbReference>
<proteinExistence type="predicted"/>
<dbReference type="GO" id="GO:0016740">
    <property type="term" value="F:transferase activity"/>
    <property type="evidence" value="ECO:0007669"/>
    <property type="project" value="UniProtKB-KW"/>
</dbReference>
<keyword evidence="4" id="KW-1185">Reference proteome</keyword>
<feature type="domain" description="Galactofuranosyltransferase GlfT2 N-terminal" evidence="1">
    <location>
        <begin position="30"/>
        <end position="136"/>
    </location>
</feature>
<dbReference type="AlphaFoldDB" id="A0A840SC41"/>
<dbReference type="InterPro" id="IPR029044">
    <property type="entry name" value="Nucleotide-diphossugar_trans"/>
</dbReference>
<sequence length="514" mass="59494">METTSGIKLFSFSSPDNAPENSIPLFLREEDKEISFGTYFNSFSIDAYKKYTDINQIQLCMTLKESGTVELIHSYIKRNKLKKEVLDIKKINKNSQVSFNVNLEKLKGGLLYPVYISDNKSDKKNYEEIIDNAAWYCTSEKVKPDSVKLAAVICTFKRENFVYKNAEKLSKLKILNQKKMSVFIIDNGNTINSELINNEQIKIIPNKNLGGSGGFTRGMIEVHKLNHTLSKDNKFSHIILMDDDINFMPELFEKISSFLSLLKTEYKDNAIGGAMLNLNSPCIQYENGAKYNFLTISSFGNSLDLSSEKNIILNTREKKADFNAWWFCCYPLSKLDENNLPVPFFIKLDDIEYGIRNFKNKFIFLNGISVWHQEFTGKDSPYLHYYLIRNRLITNAMFCRKLLIIKTVTVFVMHLTLKALKKRKAFPFLMKAFRDFLQGPDFILNTDGEKLNTQLRQLNEFYKQKKQSFIYIKLPLILPCSCIKILFHAKTIKAYKKDLPAGYSLTAWKKRLGM</sequence>
<dbReference type="Proteomes" id="UP000578697">
    <property type="component" value="Unassembled WGS sequence"/>
</dbReference>
<dbReference type="EMBL" id="CP031517">
    <property type="protein sequence ID" value="QOS39904.1"/>
    <property type="molecule type" value="Genomic_DNA"/>
</dbReference>
<protein>
    <submittedName>
        <fullName evidence="2">GT2 family glycosyltransferase</fullName>
    </submittedName>
    <submittedName>
        <fullName evidence="3">Glycosyltransferase family 2 protein</fullName>
    </submittedName>
</protein>
<dbReference type="InterPro" id="IPR040492">
    <property type="entry name" value="GlfT2_N"/>
</dbReference>
<gene>
    <name evidence="3" type="ORF">DYE49_05315</name>
    <name evidence="2" type="ORF">HNP77_000748</name>
</gene>
<evidence type="ECO:0000313" key="3">
    <source>
        <dbReference type="EMBL" id="QOS39904.1"/>
    </source>
</evidence>